<evidence type="ECO:0000259" key="2">
    <source>
        <dbReference type="Pfam" id="PF23920"/>
    </source>
</evidence>
<dbReference type="AlphaFoldDB" id="A0A8B2NTX0"/>
<evidence type="ECO:0000313" key="4">
    <source>
        <dbReference type="Proteomes" id="UP000249590"/>
    </source>
</evidence>
<dbReference type="Pfam" id="PF23920">
    <property type="entry name" value="DUF7259"/>
    <property type="match status" value="1"/>
</dbReference>
<evidence type="ECO:0000313" key="3">
    <source>
        <dbReference type="EMBL" id="RAI03647.1"/>
    </source>
</evidence>
<sequence length="317" mass="31271">MTIGIGAAGPRAGLAVYRALAAAERVAVGAIGGFAAFAAITADGRLVRAETQRGGSATLFTAGETTGVEPPPDVAQAPFAAVISSGPDRPVPLAQFLAADAAVGLVTGHRLPNTIGPDGRAVNAAVLAEMAGGAPAAAALSAVLSPLPDVDAGLIALGPGRGIAALDSRLVTQRPDLGAAGGAEDGAAVRILHNAIRPRLHLAPLLVEIALGVMVPAAAVGAVTVKAGTPLVLAEARRVVVGRNGAAEWIETDVAAHLRGRHNCAAVPLGTPVVRDGRLLGLTTMEPDTVVENAKLISLGGRTAVAVPYAAAAGEGS</sequence>
<protein>
    <submittedName>
        <fullName evidence="3">Uncharacterized protein</fullName>
    </submittedName>
</protein>
<dbReference type="Pfam" id="PF22288">
    <property type="entry name" value="DUF6963"/>
    <property type="match status" value="1"/>
</dbReference>
<dbReference type="InterPro" id="IPR055683">
    <property type="entry name" value="DUF7259"/>
</dbReference>
<dbReference type="RefSeq" id="WP_111342531.1">
    <property type="nucleotide sequence ID" value="NZ_QHHQ01000001.1"/>
</dbReference>
<organism evidence="3 4">
    <name type="scientific">Acuticoccus sediminis</name>
    <dbReference type="NCBI Taxonomy" id="2184697"/>
    <lineage>
        <taxon>Bacteria</taxon>
        <taxon>Pseudomonadati</taxon>
        <taxon>Pseudomonadota</taxon>
        <taxon>Alphaproteobacteria</taxon>
        <taxon>Hyphomicrobiales</taxon>
        <taxon>Amorphaceae</taxon>
        <taxon>Acuticoccus</taxon>
    </lineage>
</organism>
<comment type="caution">
    <text evidence="3">The sequence shown here is derived from an EMBL/GenBank/DDBJ whole genome shotgun (WGS) entry which is preliminary data.</text>
</comment>
<feature type="domain" description="DUF6963" evidence="1">
    <location>
        <begin position="2"/>
        <end position="219"/>
    </location>
</feature>
<reference evidence="3 4" key="1">
    <citation type="submission" date="2018-05" db="EMBL/GenBank/DDBJ databases">
        <title>Acuticoccus sediminis sp. nov., isolated from deep-sea sediment of Indian Ocean.</title>
        <authorList>
            <person name="Liu X."/>
            <person name="Lai Q."/>
            <person name="Du Y."/>
            <person name="Sun F."/>
            <person name="Zhang X."/>
            <person name="Wang S."/>
            <person name="Shao Z."/>
        </authorList>
    </citation>
    <scope>NUCLEOTIDE SEQUENCE [LARGE SCALE GENOMIC DNA]</scope>
    <source>
        <strain evidence="3 4">PTG4-2</strain>
    </source>
</reference>
<dbReference type="OrthoDB" id="8420134at2"/>
<gene>
    <name evidence="3" type="ORF">DLJ53_03945</name>
</gene>
<accession>A0A8B2NTX0</accession>
<name>A0A8B2NTX0_9HYPH</name>
<dbReference type="InterPro" id="IPR054236">
    <property type="entry name" value="DUF6963"/>
</dbReference>
<dbReference type="Proteomes" id="UP000249590">
    <property type="component" value="Unassembled WGS sequence"/>
</dbReference>
<evidence type="ECO:0000259" key="1">
    <source>
        <dbReference type="Pfam" id="PF22288"/>
    </source>
</evidence>
<proteinExistence type="predicted"/>
<feature type="domain" description="DUF7259" evidence="2">
    <location>
        <begin position="228"/>
        <end position="303"/>
    </location>
</feature>
<dbReference type="EMBL" id="QHHQ01000001">
    <property type="protein sequence ID" value="RAI03647.1"/>
    <property type="molecule type" value="Genomic_DNA"/>
</dbReference>
<keyword evidence="4" id="KW-1185">Reference proteome</keyword>